<evidence type="ECO:0000256" key="5">
    <source>
        <dbReference type="ARBA" id="ARBA00022692"/>
    </source>
</evidence>
<dbReference type="InterPro" id="IPR010209">
    <property type="entry name" value="Ion_transpt_RnfG/RsxG"/>
</dbReference>
<comment type="function">
    <text evidence="9">Part of a membrane-bound complex that couples electron transfer with translocation of ions across the membrane.</text>
</comment>
<evidence type="ECO:0000313" key="12">
    <source>
        <dbReference type="EMBL" id="PWI34197.1"/>
    </source>
</evidence>
<evidence type="ECO:0000256" key="7">
    <source>
        <dbReference type="ARBA" id="ARBA00022982"/>
    </source>
</evidence>
<dbReference type="EC" id="7.-.-.-" evidence="9"/>
<evidence type="ECO:0000256" key="2">
    <source>
        <dbReference type="ARBA" id="ARBA00022553"/>
    </source>
</evidence>
<comment type="similarity">
    <text evidence="9">Belongs to the RnfG family.</text>
</comment>
<protein>
    <recommendedName>
        <fullName evidence="9">Ion-translocating oxidoreductase complex subunit G</fullName>
        <ecNumber evidence="9">7.-.-.-</ecNumber>
    </recommendedName>
    <alternativeName>
        <fullName evidence="9">Rnf electron transport complex subunit G</fullName>
    </alternativeName>
</protein>
<comment type="subunit">
    <text evidence="9">The complex is composed of six subunits: RnfA, RnfB, RnfC, RnfD, RnfE and RnfG.</text>
</comment>
<dbReference type="EMBL" id="QFWT01000003">
    <property type="protein sequence ID" value="PWI34197.1"/>
    <property type="molecule type" value="Genomic_DNA"/>
</dbReference>
<keyword evidence="2 9" id="KW-0597">Phosphoprotein</keyword>
<dbReference type="GO" id="GO:0005886">
    <property type="term" value="C:plasma membrane"/>
    <property type="evidence" value="ECO:0007669"/>
    <property type="project" value="UniProtKB-SubCell"/>
</dbReference>
<keyword evidence="4 9" id="KW-0288">FMN</keyword>
<keyword evidence="1 9" id="KW-0813">Transport</keyword>
<dbReference type="GO" id="GO:0010181">
    <property type="term" value="F:FMN binding"/>
    <property type="evidence" value="ECO:0007669"/>
    <property type="project" value="InterPro"/>
</dbReference>
<reference evidence="12 13" key="1">
    <citation type="submission" date="2018-05" db="EMBL/GenBank/DDBJ databases">
        <title>Vibrio limimaris sp. nov., isolated from marine sediment.</title>
        <authorList>
            <person name="Li C.-M."/>
        </authorList>
    </citation>
    <scope>NUCLEOTIDE SEQUENCE [LARGE SCALE GENOMIC DNA]</scope>
    <source>
        <strain evidence="12 13">E4404</strain>
    </source>
</reference>
<feature type="transmembrane region" description="Helical" evidence="10">
    <location>
        <begin position="12"/>
        <end position="35"/>
    </location>
</feature>
<keyword evidence="13" id="KW-1185">Reference proteome</keyword>
<keyword evidence="5 9" id="KW-0812">Transmembrane</keyword>
<dbReference type="InterPro" id="IPR007329">
    <property type="entry name" value="FMN-bd"/>
</dbReference>
<name>A0A2U3BBP0_9VIBR</name>
<keyword evidence="3 9" id="KW-0285">Flavoprotein</keyword>
<sequence length="207" mass="22603">MTKIEEWKDNISYQSISLALFCGVAAGLLAAVYFYTKPVIELRVAEDQNALLTQVLAGEPFTNDVFAQGQDITLEGQVYQIFSVQGENGALTHYVVRGTEEGYSGAIQYLIGVDTRGVITGVRILSHTETPGLGDKIELAKSDWVLSFDGRSLENTPLWAVKKDGGDFDQFSGATITPRSVVRGIHKAMLALKQASAEEDKESRDEP</sequence>
<comment type="cofactor">
    <cofactor evidence="9">
        <name>FMN</name>
        <dbReference type="ChEBI" id="CHEBI:58210"/>
    </cofactor>
</comment>
<keyword evidence="7 9" id="KW-0249">Electron transport</keyword>
<dbReference type="GO" id="GO:0009055">
    <property type="term" value="F:electron transfer activity"/>
    <property type="evidence" value="ECO:0007669"/>
    <property type="project" value="InterPro"/>
</dbReference>
<evidence type="ECO:0000256" key="4">
    <source>
        <dbReference type="ARBA" id="ARBA00022643"/>
    </source>
</evidence>
<dbReference type="PANTHER" id="PTHR36118">
    <property type="entry name" value="ION-TRANSLOCATING OXIDOREDUCTASE COMPLEX SUBUNIT G"/>
    <property type="match status" value="1"/>
</dbReference>
<dbReference type="NCBIfam" id="NF002519">
    <property type="entry name" value="PRK01908.1"/>
    <property type="match status" value="1"/>
</dbReference>
<comment type="caution">
    <text evidence="12">The sequence shown here is derived from an EMBL/GenBank/DDBJ whole genome shotgun (WGS) entry which is preliminary data.</text>
</comment>
<dbReference type="AlphaFoldDB" id="A0A2U3BBP0"/>
<evidence type="ECO:0000259" key="11">
    <source>
        <dbReference type="SMART" id="SM00900"/>
    </source>
</evidence>
<evidence type="ECO:0000256" key="9">
    <source>
        <dbReference type="HAMAP-Rule" id="MF_00479"/>
    </source>
</evidence>
<dbReference type="PANTHER" id="PTHR36118:SF1">
    <property type="entry name" value="ION-TRANSLOCATING OXIDOREDUCTASE COMPLEX SUBUNIT G"/>
    <property type="match status" value="1"/>
</dbReference>
<keyword evidence="6 9" id="KW-1278">Translocase</keyword>
<dbReference type="OrthoDB" id="9784165at2"/>
<keyword evidence="9" id="KW-0997">Cell inner membrane</keyword>
<dbReference type="HAMAP" id="MF_00479">
    <property type="entry name" value="RsxG_RnfG"/>
    <property type="match status" value="1"/>
</dbReference>
<feature type="domain" description="FMN-binding" evidence="11">
    <location>
        <begin position="102"/>
        <end position="192"/>
    </location>
</feature>
<dbReference type="GO" id="GO:0022900">
    <property type="term" value="P:electron transport chain"/>
    <property type="evidence" value="ECO:0007669"/>
    <property type="project" value="UniProtKB-UniRule"/>
</dbReference>
<evidence type="ECO:0000256" key="1">
    <source>
        <dbReference type="ARBA" id="ARBA00022448"/>
    </source>
</evidence>
<feature type="modified residue" description="FMN phosphoryl threonine" evidence="9">
    <location>
        <position position="175"/>
    </location>
</feature>
<keyword evidence="9 10" id="KW-0472">Membrane</keyword>
<accession>A0A2U3BBP0</accession>
<keyword evidence="8 9" id="KW-1133">Transmembrane helix</keyword>
<organism evidence="12 13">
    <name type="scientific">Vibrio albus</name>
    <dbReference type="NCBI Taxonomy" id="2200953"/>
    <lineage>
        <taxon>Bacteria</taxon>
        <taxon>Pseudomonadati</taxon>
        <taxon>Pseudomonadota</taxon>
        <taxon>Gammaproteobacteria</taxon>
        <taxon>Vibrionales</taxon>
        <taxon>Vibrionaceae</taxon>
        <taxon>Vibrio</taxon>
    </lineage>
</organism>
<evidence type="ECO:0000256" key="3">
    <source>
        <dbReference type="ARBA" id="ARBA00022630"/>
    </source>
</evidence>
<dbReference type="SMART" id="SM00900">
    <property type="entry name" value="FMN_bind"/>
    <property type="match status" value="1"/>
</dbReference>
<evidence type="ECO:0000256" key="10">
    <source>
        <dbReference type="SAM" id="Phobius"/>
    </source>
</evidence>
<proteinExistence type="inferred from homology"/>
<dbReference type="Proteomes" id="UP000245362">
    <property type="component" value="Unassembled WGS sequence"/>
</dbReference>
<dbReference type="NCBIfam" id="TIGR01947">
    <property type="entry name" value="rnfG"/>
    <property type="match status" value="1"/>
</dbReference>
<keyword evidence="9" id="KW-1003">Cell membrane</keyword>
<evidence type="ECO:0000256" key="8">
    <source>
        <dbReference type="ARBA" id="ARBA00022989"/>
    </source>
</evidence>
<dbReference type="PIRSF" id="PIRSF006091">
    <property type="entry name" value="E_trnsport_RnfG"/>
    <property type="match status" value="1"/>
</dbReference>
<dbReference type="Pfam" id="PF04205">
    <property type="entry name" value="FMN_bind"/>
    <property type="match status" value="1"/>
</dbReference>
<evidence type="ECO:0000313" key="13">
    <source>
        <dbReference type="Proteomes" id="UP000245362"/>
    </source>
</evidence>
<comment type="subcellular location">
    <subcellularLocation>
        <location evidence="9">Cell inner membrane</location>
        <topology evidence="9">Single-pass membrane protein</topology>
    </subcellularLocation>
</comment>
<evidence type="ECO:0000256" key="6">
    <source>
        <dbReference type="ARBA" id="ARBA00022967"/>
    </source>
</evidence>
<gene>
    <name evidence="9" type="primary">rnfG</name>
    <name evidence="12" type="ORF">DI392_06700</name>
</gene>